<keyword evidence="3" id="KW-0804">Transcription</keyword>
<keyword evidence="1" id="KW-0805">Transcription regulation</keyword>
<evidence type="ECO:0000256" key="2">
    <source>
        <dbReference type="ARBA" id="ARBA00023125"/>
    </source>
</evidence>
<evidence type="ECO:0000259" key="4">
    <source>
        <dbReference type="PROSITE" id="PS01124"/>
    </source>
</evidence>
<gene>
    <name evidence="5" type="ORF">BA062_25695</name>
</gene>
<dbReference type="SMART" id="SM00342">
    <property type="entry name" value="HTH_ARAC"/>
    <property type="match status" value="1"/>
</dbReference>
<accession>A0A318LLN7</accession>
<name>A0A318LLN7_9PSEU</name>
<reference evidence="5 6" key="1">
    <citation type="submission" date="2016-07" db="EMBL/GenBank/DDBJ databases">
        <title>Draft genome sequence of Prauserella sp. YIM 121212, isolated from alkaline soil.</title>
        <authorList>
            <person name="Ruckert C."/>
            <person name="Albersmeier A."/>
            <person name="Jiang C.-L."/>
            <person name="Jiang Y."/>
            <person name="Kalinowski J."/>
            <person name="Schneider O."/>
            <person name="Winkler A."/>
            <person name="Zotchev S.B."/>
        </authorList>
    </citation>
    <scope>NUCLEOTIDE SEQUENCE [LARGE SCALE GENOMIC DNA]</scope>
    <source>
        <strain evidence="5 6">YIM 121212</strain>
    </source>
</reference>
<dbReference type="AlphaFoldDB" id="A0A318LLN7"/>
<keyword evidence="2" id="KW-0238">DNA-binding</keyword>
<evidence type="ECO:0000256" key="1">
    <source>
        <dbReference type="ARBA" id="ARBA00023015"/>
    </source>
</evidence>
<dbReference type="EMBL" id="MASU01000012">
    <property type="protein sequence ID" value="PXY25551.1"/>
    <property type="molecule type" value="Genomic_DNA"/>
</dbReference>
<dbReference type="Proteomes" id="UP000247892">
    <property type="component" value="Unassembled WGS sequence"/>
</dbReference>
<dbReference type="Gene3D" id="1.10.10.60">
    <property type="entry name" value="Homeodomain-like"/>
    <property type="match status" value="1"/>
</dbReference>
<evidence type="ECO:0000313" key="5">
    <source>
        <dbReference type="EMBL" id="PXY25551.1"/>
    </source>
</evidence>
<dbReference type="PANTHER" id="PTHR46796">
    <property type="entry name" value="HTH-TYPE TRANSCRIPTIONAL ACTIVATOR RHAS-RELATED"/>
    <property type="match status" value="1"/>
</dbReference>
<protein>
    <submittedName>
        <fullName evidence="5">AraC family transcriptional regulator</fullName>
    </submittedName>
</protein>
<dbReference type="InterPro" id="IPR009057">
    <property type="entry name" value="Homeodomain-like_sf"/>
</dbReference>
<dbReference type="GO" id="GO:0003700">
    <property type="term" value="F:DNA-binding transcription factor activity"/>
    <property type="evidence" value="ECO:0007669"/>
    <property type="project" value="InterPro"/>
</dbReference>
<organism evidence="5 6">
    <name type="scientific">Prauserella flavalba</name>
    <dbReference type="NCBI Taxonomy" id="1477506"/>
    <lineage>
        <taxon>Bacteria</taxon>
        <taxon>Bacillati</taxon>
        <taxon>Actinomycetota</taxon>
        <taxon>Actinomycetes</taxon>
        <taxon>Pseudonocardiales</taxon>
        <taxon>Pseudonocardiaceae</taxon>
        <taxon>Prauserella</taxon>
    </lineage>
</organism>
<proteinExistence type="predicted"/>
<feature type="domain" description="HTH araC/xylS-type" evidence="4">
    <location>
        <begin position="148"/>
        <end position="245"/>
    </location>
</feature>
<comment type="caution">
    <text evidence="5">The sequence shown here is derived from an EMBL/GenBank/DDBJ whole genome shotgun (WGS) entry which is preliminary data.</text>
</comment>
<dbReference type="OrthoDB" id="4549023at2"/>
<evidence type="ECO:0000256" key="3">
    <source>
        <dbReference type="ARBA" id="ARBA00023163"/>
    </source>
</evidence>
<keyword evidence="6" id="KW-1185">Reference proteome</keyword>
<dbReference type="InterPro" id="IPR018060">
    <property type="entry name" value="HTH_AraC"/>
</dbReference>
<dbReference type="RefSeq" id="WP_110341226.1">
    <property type="nucleotide sequence ID" value="NZ_MASU01000012.1"/>
</dbReference>
<dbReference type="Pfam" id="PF12833">
    <property type="entry name" value="HTH_18"/>
    <property type="match status" value="1"/>
</dbReference>
<dbReference type="GO" id="GO:0043565">
    <property type="term" value="F:sequence-specific DNA binding"/>
    <property type="evidence" value="ECO:0007669"/>
    <property type="project" value="InterPro"/>
</dbReference>
<dbReference type="SUPFAM" id="SSF46689">
    <property type="entry name" value="Homeodomain-like"/>
    <property type="match status" value="1"/>
</dbReference>
<dbReference type="InterPro" id="IPR050204">
    <property type="entry name" value="AraC_XylS_family_regulators"/>
</dbReference>
<sequence>MWQGTVALRPGRLIYTGQVGVAHRHRHAAVQLVLATDEPVRLRDEAGTGRQARAAVIPSGAEHEMVGGSSGLLAWIDADGLLGQTLTARVRRTGLPVDSVAAWAAAAQPLLDNGLPVDGTPIGLLDQILSELADADTPDQVPLHPALRHAVAALPTMLDHTVHLGQLAAAVGISASRLGHLFSDELGLPFRAYVRWARLQRAIDHARQGSTLTDAAHAAGFADSAHLTRVCHEMFGLAPSLLARAVHWHEPVPEMG</sequence>
<evidence type="ECO:0000313" key="6">
    <source>
        <dbReference type="Proteomes" id="UP000247892"/>
    </source>
</evidence>
<dbReference type="PROSITE" id="PS01124">
    <property type="entry name" value="HTH_ARAC_FAMILY_2"/>
    <property type="match status" value="1"/>
</dbReference>